<dbReference type="Proteomes" id="UP000697710">
    <property type="component" value="Unassembled WGS sequence"/>
</dbReference>
<name>A0A956M1Y5_UNCEI</name>
<dbReference type="Gene3D" id="2.60.120.260">
    <property type="entry name" value="Galactose-binding domain-like"/>
    <property type="match status" value="1"/>
</dbReference>
<reference evidence="1" key="2">
    <citation type="journal article" date="2021" name="Microbiome">
        <title>Successional dynamics and alternative stable states in a saline activated sludge microbial community over 9 years.</title>
        <authorList>
            <person name="Wang Y."/>
            <person name="Ye J."/>
            <person name="Ju F."/>
            <person name="Liu L."/>
            <person name="Boyd J.A."/>
            <person name="Deng Y."/>
            <person name="Parks D.H."/>
            <person name="Jiang X."/>
            <person name="Yin X."/>
            <person name="Woodcroft B.J."/>
            <person name="Tyson G.W."/>
            <person name="Hugenholtz P."/>
            <person name="Polz M.F."/>
            <person name="Zhang T."/>
        </authorList>
    </citation>
    <scope>NUCLEOTIDE SEQUENCE</scope>
    <source>
        <strain evidence="1">HKST-UBA01</strain>
    </source>
</reference>
<dbReference type="InterPro" id="IPR008979">
    <property type="entry name" value="Galactose-bd-like_sf"/>
</dbReference>
<gene>
    <name evidence="1" type="ORF">KC729_18040</name>
</gene>
<dbReference type="AlphaFoldDB" id="A0A956M1Y5"/>
<comment type="caution">
    <text evidence="1">The sequence shown here is derived from an EMBL/GenBank/DDBJ whole genome shotgun (WGS) entry which is preliminary data.</text>
</comment>
<proteinExistence type="predicted"/>
<accession>A0A956M1Y5</accession>
<evidence type="ECO:0000313" key="1">
    <source>
        <dbReference type="EMBL" id="MCA9729594.1"/>
    </source>
</evidence>
<protein>
    <recommendedName>
        <fullName evidence="3">Discoidin domain-containing protein</fullName>
    </recommendedName>
</protein>
<dbReference type="EMBL" id="JAGQHR010000760">
    <property type="protein sequence ID" value="MCA9729594.1"/>
    <property type="molecule type" value="Genomic_DNA"/>
</dbReference>
<dbReference type="SUPFAM" id="SSF49785">
    <property type="entry name" value="Galactose-binding domain-like"/>
    <property type="match status" value="1"/>
</dbReference>
<organism evidence="1 2">
    <name type="scientific">Eiseniibacteriota bacterium</name>
    <dbReference type="NCBI Taxonomy" id="2212470"/>
    <lineage>
        <taxon>Bacteria</taxon>
        <taxon>Candidatus Eiseniibacteriota</taxon>
    </lineage>
</organism>
<sequence length="546" mass="59192">MISVPGKALADRPIALSCRMRLVLRTSGRRLLLGSIVIALFLIHADRAHAVGWVTPSGNTDGTGWTFGANARDGSTSTYASHAPASGWGGWETFTLPDSIWSDRFRVLTDFGYGEVDQVQVDVSADGVSWTTAFVGSVADAAWDTENFTAQQVRYARFRYHRIATNYVFWLYEFNVYETPLTIDLPTVSTTPATSIETTSAIVHGLLDDSGGVPCDVRLQYGLTAAYEIGDTPWISGYDTGSTFGVLLSGLGQGQTYHFRAQARNDAGTASGADDVFTCAPHSIGWVSPSSSSDPTGNWLGTDLAHDDESTTHAHCVHLINDPDGQWSPYLYLTHSLVNVDSLRFLAKDDVNIDSAEIDLSPDGTSWNNVFGSAFLDQTWTAVGFPDQNANQARVRFHLSTNAVGMHWELGELDFHVSRILSVTVSNAVFGFGTQLLDTWLSPDSTVVTNDSAEIENLDVRLSQFQSGADSWTISPVTNGANQVRAQWSAVSSSGPWTDIAAYDTDFTIGTNVAPSSSITLFVRIQTPTSTDSHEEYSSSLTVTAW</sequence>
<evidence type="ECO:0000313" key="2">
    <source>
        <dbReference type="Proteomes" id="UP000697710"/>
    </source>
</evidence>
<evidence type="ECO:0008006" key="3">
    <source>
        <dbReference type="Google" id="ProtNLM"/>
    </source>
</evidence>
<reference evidence="1" key="1">
    <citation type="submission" date="2020-04" db="EMBL/GenBank/DDBJ databases">
        <authorList>
            <person name="Zhang T."/>
        </authorList>
    </citation>
    <scope>NUCLEOTIDE SEQUENCE</scope>
    <source>
        <strain evidence="1">HKST-UBA01</strain>
    </source>
</reference>